<proteinExistence type="predicted"/>
<accession>A0A653C9T6</accession>
<organism evidence="1 2">
    <name type="scientific">Callosobruchus maculatus</name>
    <name type="common">Southern cowpea weevil</name>
    <name type="synonym">Pulse bruchid</name>
    <dbReference type="NCBI Taxonomy" id="64391"/>
    <lineage>
        <taxon>Eukaryota</taxon>
        <taxon>Metazoa</taxon>
        <taxon>Ecdysozoa</taxon>
        <taxon>Arthropoda</taxon>
        <taxon>Hexapoda</taxon>
        <taxon>Insecta</taxon>
        <taxon>Pterygota</taxon>
        <taxon>Neoptera</taxon>
        <taxon>Endopterygota</taxon>
        <taxon>Coleoptera</taxon>
        <taxon>Polyphaga</taxon>
        <taxon>Cucujiformia</taxon>
        <taxon>Chrysomeloidea</taxon>
        <taxon>Chrysomelidae</taxon>
        <taxon>Bruchinae</taxon>
        <taxon>Bruchini</taxon>
        <taxon>Callosobruchus</taxon>
    </lineage>
</organism>
<evidence type="ECO:0000313" key="1">
    <source>
        <dbReference type="EMBL" id="VEN44453.1"/>
    </source>
</evidence>
<keyword evidence="2" id="KW-1185">Reference proteome</keyword>
<dbReference type="AlphaFoldDB" id="A0A653C9T6"/>
<reference evidence="1 2" key="1">
    <citation type="submission" date="2019-01" db="EMBL/GenBank/DDBJ databases">
        <authorList>
            <person name="Sayadi A."/>
        </authorList>
    </citation>
    <scope>NUCLEOTIDE SEQUENCE [LARGE SCALE GENOMIC DNA]</scope>
</reference>
<name>A0A653C9T6_CALMS</name>
<evidence type="ECO:0000313" key="2">
    <source>
        <dbReference type="Proteomes" id="UP000410492"/>
    </source>
</evidence>
<dbReference type="EMBL" id="CAACVG010007250">
    <property type="protein sequence ID" value="VEN44453.1"/>
    <property type="molecule type" value="Genomic_DNA"/>
</dbReference>
<gene>
    <name evidence="1" type="ORF">CALMAC_LOCUS7233</name>
</gene>
<protein>
    <submittedName>
        <fullName evidence="1">Uncharacterized protein</fullName>
    </submittedName>
</protein>
<dbReference type="Proteomes" id="UP000410492">
    <property type="component" value="Unassembled WGS sequence"/>
</dbReference>
<sequence length="75" mass="8985">MKASHRVRCPPIESRLVYLCSNQYPTRILCQIYFWHFGNHFSQFVKETCEKRVRLNLIVRVIQIKSLFILVLTCV</sequence>
<dbReference type="OrthoDB" id="2401965at2759"/>